<name>A0A225D4T8_9BACT</name>
<comment type="caution">
    <text evidence="1">The sequence shown here is derived from an EMBL/GenBank/DDBJ whole genome shotgun (WGS) entry which is preliminary data.</text>
</comment>
<keyword evidence="2" id="KW-1185">Reference proteome</keyword>
<organism evidence="1 2">
    <name type="scientific">Fimbriiglobus ruber</name>
    <dbReference type="NCBI Taxonomy" id="1908690"/>
    <lineage>
        <taxon>Bacteria</taxon>
        <taxon>Pseudomonadati</taxon>
        <taxon>Planctomycetota</taxon>
        <taxon>Planctomycetia</taxon>
        <taxon>Gemmatales</taxon>
        <taxon>Gemmataceae</taxon>
        <taxon>Fimbriiglobus</taxon>
    </lineage>
</organism>
<gene>
    <name evidence="1" type="ORF">FRUB_10625</name>
</gene>
<dbReference type="Proteomes" id="UP000214646">
    <property type="component" value="Unassembled WGS sequence"/>
</dbReference>
<dbReference type="AlphaFoldDB" id="A0A225D4T8"/>
<proteinExistence type="predicted"/>
<dbReference type="EMBL" id="NIDE01000020">
    <property type="protein sequence ID" value="OWK34654.1"/>
    <property type="molecule type" value="Genomic_DNA"/>
</dbReference>
<reference evidence="2" key="1">
    <citation type="submission" date="2017-06" db="EMBL/GenBank/DDBJ databases">
        <title>Genome analysis of Fimbriiglobus ruber SP5, the first member of the order Planctomycetales with confirmed chitinolytic capability.</title>
        <authorList>
            <person name="Ravin N.V."/>
            <person name="Rakitin A.L."/>
            <person name="Ivanova A.A."/>
            <person name="Beletsky A.V."/>
            <person name="Kulichevskaya I.S."/>
            <person name="Mardanov A.V."/>
            <person name="Dedysh S.N."/>
        </authorList>
    </citation>
    <scope>NUCLEOTIDE SEQUENCE [LARGE SCALE GENOMIC DNA]</scope>
    <source>
        <strain evidence="2">SP5</strain>
    </source>
</reference>
<evidence type="ECO:0000313" key="2">
    <source>
        <dbReference type="Proteomes" id="UP000214646"/>
    </source>
</evidence>
<accession>A0A225D4T8</accession>
<sequence>MCENRARVEAMSHDLKDEIRAVFANSGKIAAMRLLRERLDMGLYDARDIVHELCEGG</sequence>
<evidence type="ECO:0000313" key="1">
    <source>
        <dbReference type="EMBL" id="OWK34654.1"/>
    </source>
</evidence>
<protein>
    <recommendedName>
        <fullName evidence="3">FtsK gamma domain-containing protein</fullName>
    </recommendedName>
</protein>
<evidence type="ECO:0008006" key="3">
    <source>
        <dbReference type="Google" id="ProtNLM"/>
    </source>
</evidence>